<proteinExistence type="predicted"/>
<dbReference type="GO" id="GO:0055085">
    <property type="term" value="P:transmembrane transport"/>
    <property type="evidence" value="ECO:0007669"/>
    <property type="project" value="InterPro"/>
</dbReference>
<dbReference type="KEGG" id="lck:HN018_22050"/>
<accession>A0A6M8HWI7</accession>
<sequence>MERKGIQDYVVVDCNIDVKGVPQDCKTVSTTNVGFNAATLAAATHRRFRANVPGALPVSHNIFTLEFRIGR</sequence>
<reference evidence="2 3" key="1">
    <citation type="journal article" date="2014" name="World J. Microbiol. Biotechnol.">
        <title>Biodiversity and physiological characteristics of Antarctic and Arctic lichens-associated bacteria.</title>
        <authorList>
            <person name="Lee Y.M."/>
            <person name="Kim E.H."/>
            <person name="Lee H.K."/>
            <person name="Hong S.G."/>
        </authorList>
    </citation>
    <scope>NUCLEOTIDE SEQUENCE [LARGE SCALE GENOMIC DNA]</scope>
    <source>
        <strain evidence="2 3">PAMC 26569</strain>
        <plasmid evidence="2">unnamed1</plasmid>
    </source>
</reference>
<keyword evidence="3" id="KW-1185">Reference proteome</keyword>
<dbReference type="AlphaFoldDB" id="A0A6M8HWI7"/>
<organism evidence="2 3">
    <name type="scientific">Lichenicola cladoniae</name>
    <dbReference type="NCBI Taxonomy" id="1484109"/>
    <lineage>
        <taxon>Bacteria</taxon>
        <taxon>Pseudomonadati</taxon>
        <taxon>Pseudomonadota</taxon>
        <taxon>Alphaproteobacteria</taxon>
        <taxon>Acetobacterales</taxon>
        <taxon>Acetobacteraceae</taxon>
        <taxon>Lichenicola</taxon>
    </lineage>
</organism>
<dbReference type="Gene3D" id="3.30.1150.10">
    <property type="match status" value="1"/>
</dbReference>
<dbReference type="InterPro" id="IPR037682">
    <property type="entry name" value="TonB_C"/>
</dbReference>
<dbReference type="Pfam" id="PF03544">
    <property type="entry name" value="TonB_C"/>
    <property type="match status" value="1"/>
</dbReference>
<evidence type="ECO:0000313" key="2">
    <source>
        <dbReference type="EMBL" id="QKE92913.1"/>
    </source>
</evidence>
<protein>
    <recommendedName>
        <fullName evidence="1">TonB C-terminal domain-containing protein</fullName>
    </recommendedName>
</protein>
<dbReference type="Proteomes" id="UP000500767">
    <property type="component" value="Plasmid unnamed1"/>
</dbReference>
<gene>
    <name evidence="2" type="ORF">HN018_22050</name>
</gene>
<dbReference type="SUPFAM" id="SSF74653">
    <property type="entry name" value="TolA/TonB C-terminal domain"/>
    <property type="match status" value="1"/>
</dbReference>
<keyword evidence="2" id="KW-0614">Plasmid</keyword>
<evidence type="ECO:0000259" key="1">
    <source>
        <dbReference type="Pfam" id="PF03544"/>
    </source>
</evidence>
<evidence type="ECO:0000313" key="3">
    <source>
        <dbReference type="Proteomes" id="UP000500767"/>
    </source>
</evidence>
<dbReference type="EMBL" id="CP053709">
    <property type="protein sequence ID" value="QKE92913.1"/>
    <property type="molecule type" value="Genomic_DNA"/>
</dbReference>
<name>A0A6M8HWI7_9PROT</name>
<dbReference type="RefSeq" id="WP_171837306.1">
    <property type="nucleotide sequence ID" value="NZ_CP053709.1"/>
</dbReference>
<geneLocation type="plasmid" evidence="2 3">
    <name>unnamed1</name>
</geneLocation>
<feature type="domain" description="TonB C-terminal" evidence="1">
    <location>
        <begin position="3"/>
        <end position="68"/>
    </location>
</feature>